<protein>
    <submittedName>
        <fullName evidence="1">Uncharacterized protein</fullName>
    </submittedName>
</protein>
<comment type="caution">
    <text evidence="1">The sequence shown here is derived from an EMBL/GenBank/DDBJ whole genome shotgun (WGS) entry which is preliminary data.</text>
</comment>
<evidence type="ECO:0000313" key="2">
    <source>
        <dbReference type="Proteomes" id="UP000052230"/>
    </source>
</evidence>
<sequence length="71" mass="7832">MCAICPWRTAFLGAPWSYPLGIARAARSGHNLNQGLANFGLLTDCLPLHADADRSFSKSERTPWQPMNLCN</sequence>
<reference evidence="1 2" key="1">
    <citation type="submission" date="2014-09" db="EMBL/GenBank/DDBJ databases">
        <authorList>
            <person name="Regsiter A."/>
        </authorList>
    </citation>
    <scope>NUCLEOTIDE SEQUENCE [LARGE SCALE GENOMIC DNA]</scope>
</reference>
<organism evidence="1 2">
    <name type="scientific">Xanthomonas citri pv. citri</name>
    <dbReference type="NCBI Taxonomy" id="611301"/>
    <lineage>
        <taxon>Bacteria</taxon>
        <taxon>Pseudomonadati</taxon>
        <taxon>Pseudomonadota</taxon>
        <taxon>Gammaproteobacteria</taxon>
        <taxon>Lysobacterales</taxon>
        <taxon>Lysobacteraceae</taxon>
        <taxon>Xanthomonas</taxon>
    </lineage>
</organism>
<name>A0A0U5F9Z6_XANCI</name>
<accession>A0A0U5F9Z6</accession>
<gene>
    <name evidence="1" type="ORF">XAC3562_1750018</name>
</gene>
<dbReference type="AlphaFoldDB" id="A0A0U5F9Z6"/>
<dbReference type="EMBL" id="CCXZ01000085">
    <property type="protein sequence ID" value="CEG15146.1"/>
    <property type="molecule type" value="Genomic_DNA"/>
</dbReference>
<proteinExistence type="predicted"/>
<keyword evidence="2" id="KW-1185">Reference proteome</keyword>
<dbReference type="Proteomes" id="UP000052230">
    <property type="component" value="Unassembled WGS sequence"/>
</dbReference>
<evidence type="ECO:0000313" key="1">
    <source>
        <dbReference type="EMBL" id="CEG15146.1"/>
    </source>
</evidence>